<feature type="transmembrane region" description="Helical" evidence="13">
    <location>
        <begin position="30"/>
        <end position="49"/>
    </location>
</feature>
<keyword evidence="6" id="KW-0677">Repeat</keyword>
<dbReference type="InterPro" id="IPR001736">
    <property type="entry name" value="PLipase_D/transphosphatidylase"/>
</dbReference>
<dbReference type="InterPro" id="IPR027379">
    <property type="entry name" value="CLS_N"/>
</dbReference>
<keyword evidence="5 13" id="KW-0812">Transmembrane</keyword>
<reference evidence="15 16" key="1">
    <citation type="submission" date="2019-03" db="EMBL/GenBank/DDBJ databases">
        <title>Bacillus niacini sp. nov. a Nicotinate-Metabolizing Mesophile Isolated from Soil.</title>
        <authorList>
            <person name="Zhang G."/>
        </authorList>
    </citation>
    <scope>NUCLEOTIDE SEQUENCE [LARGE SCALE GENOMIC DNA]</scope>
    <source>
        <strain evidence="15 16">WN066</strain>
    </source>
</reference>
<sequence length="499" mass="57902">MKKQTIEFVFVIFIVILGYLVVLTDISFKWKVLCLSFYGVIILITIFSLMLEYRSAQNTLLWIYILLFLPVIGYLFYWYSGQLLLKGTLFKRKRANDREVLETISKRVRKTDFSKLNNHQQCFVRYLNKVSVTHSDPHTKTTILKDGTETFQEIKRRLREANEFIHMEYYIFRSDRLGKEIIEILMEKAKAGLEVRLMYDAVGSVSLSSSDVNRMKNAGIHVHPFNPIRSGLFNQKFNFRNHRKIMVIDGKTGFVGGLNIGVEYLGEDEDIGFWRDTHVLLKGEAVQTLHAVFLLDWMDVTGEMLLKDERYQRVIPAEADGLVHVVATGPETEDMSDHYYTMISCATKSIWIASPYFVPNQAIRTALRIAAQKGIQVRIMVPERNDGFLTQYASQSYFPEALRNGIEVYLYQKGFLHEKIIIVDGDLATIGTANMDMRSFRLNLEVNLFLTGTESIQDLTRYYEEDLQECCRLRPVEFYKRGMEERVKESFARLFSGVL</sequence>
<comment type="subcellular location">
    <subcellularLocation>
        <location evidence="1">Cell membrane</location>
        <topology evidence="1">Multi-pass membrane protein</topology>
    </subcellularLocation>
</comment>
<dbReference type="GO" id="GO:0032049">
    <property type="term" value="P:cardiolipin biosynthetic process"/>
    <property type="evidence" value="ECO:0007669"/>
    <property type="project" value="UniProtKB-UniRule"/>
</dbReference>
<dbReference type="AlphaFoldDB" id="A0A4R5VXB4"/>
<dbReference type="RefSeq" id="WP_133332960.1">
    <property type="nucleotide sequence ID" value="NZ_SMYO01000002.1"/>
</dbReference>
<evidence type="ECO:0000313" key="15">
    <source>
        <dbReference type="EMBL" id="TDK64014.1"/>
    </source>
</evidence>
<keyword evidence="11" id="KW-1208">Phospholipid metabolism</keyword>
<dbReference type="Proteomes" id="UP000295132">
    <property type="component" value="Unassembled WGS sequence"/>
</dbReference>
<organism evidence="15 16">
    <name type="scientific">Bacillus salipaludis</name>
    <dbReference type="NCBI Taxonomy" id="2547811"/>
    <lineage>
        <taxon>Bacteria</taxon>
        <taxon>Bacillati</taxon>
        <taxon>Bacillota</taxon>
        <taxon>Bacilli</taxon>
        <taxon>Bacillales</taxon>
        <taxon>Bacillaceae</taxon>
        <taxon>Bacillus</taxon>
    </lineage>
</organism>
<dbReference type="Gene3D" id="3.30.870.10">
    <property type="entry name" value="Endonuclease Chain A"/>
    <property type="match status" value="2"/>
</dbReference>
<dbReference type="Pfam" id="PF13091">
    <property type="entry name" value="PLDc_2"/>
    <property type="match status" value="2"/>
</dbReference>
<evidence type="ECO:0000259" key="14">
    <source>
        <dbReference type="PROSITE" id="PS50035"/>
    </source>
</evidence>
<dbReference type="EC" id="2.7.8.-" evidence="12"/>
<keyword evidence="7 13" id="KW-1133">Transmembrane helix</keyword>
<proteinExistence type="predicted"/>
<dbReference type="PROSITE" id="PS50035">
    <property type="entry name" value="PLD"/>
    <property type="match status" value="2"/>
</dbReference>
<feature type="transmembrane region" description="Helical" evidence="13">
    <location>
        <begin position="7"/>
        <end position="24"/>
    </location>
</feature>
<evidence type="ECO:0000256" key="9">
    <source>
        <dbReference type="ARBA" id="ARBA00023136"/>
    </source>
</evidence>
<evidence type="ECO:0000256" key="12">
    <source>
        <dbReference type="NCBIfam" id="TIGR04265"/>
    </source>
</evidence>
<name>A0A4R5VXB4_9BACI</name>
<evidence type="ECO:0000256" key="13">
    <source>
        <dbReference type="SAM" id="Phobius"/>
    </source>
</evidence>
<dbReference type="GO" id="GO:0008808">
    <property type="term" value="F:cardiolipin synthase activity"/>
    <property type="evidence" value="ECO:0007669"/>
    <property type="project" value="UniProtKB-UniRule"/>
</dbReference>
<feature type="transmembrane region" description="Helical" evidence="13">
    <location>
        <begin position="61"/>
        <end position="79"/>
    </location>
</feature>
<evidence type="ECO:0000256" key="3">
    <source>
        <dbReference type="ARBA" id="ARBA00022516"/>
    </source>
</evidence>
<dbReference type="InterPro" id="IPR022924">
    <property type="entry name" value="Cardiolipin_synthase"/>
</dbReference>
<evidence type="ECO:0000313" key="16">
    <source>
        <dbReference type="Proteomes" id="UP000295132"/>
    </source>
</evidence>
<dbReference type="InterPro" id="IPR025202">
    <property type="entry name" value="PLD-like_dom"/>
</dbReference>
<dbReference type="SMART" id="SM00155">
    <property type="entry name" value="PLDc"/>
    <property type="match status" value="2"/>
</dbReference>
<evidence type="ECO:0000256" key="7">
    <source>
        <dbReference type="ARBA" id="ARBA00022989"/>
    </source>
</evidence>
<comment type="caution">
    <text evidence="15">The sequence shown here is derived from an EMBL/GenBank/DDBJ whole genome shotgun (WGS) entry which is preliminary data.</text>
</comment>
<dbReference type="NCBIfam" id="TIGR04265">
    <property type="entry name" value="bac_cardiolipin"/>
    <property type="match status" value="1"/>
</dbReference>
<dbReference type="CDD" id="cd09112">
    <property type="entry name" value="PLDc_CLS_2"/>
    <property type="match status" value="1"/>
</dbReference>
<feature type="domain" description="PLD phosphodiesterase" evidence="14">
    <location>
        <begin position="412"/>
        <end position="439"/>
    </location>
</feature>
<evidence type="ECO:0000256" key="1">
    <source>
        <dbReference type="ARBA" id="ARBA00004651"/>
    </source>
</evidence>
<evidence type="ECO:0000256" key="11">
    <source>
        <dbReference type="ARBA" id="ARBA00023264"/>
    </source>
</evidence>
<dbReference type="PANTHER" id="PTHR21248">
    <property type="entry name" value="CARDIOLIPIN SYNTHASE"/>
    <property type="match status" value="1"/>
</dbReference>
<keyword evidence="2" id="KW-1003">Cell membrane</keyword>
<evidence type="ECO:0000256" key="2">
    <source>
        <dbReference type="ARBA" id="ARBA00022475"/>
    </source>
</evidence>
<keyword evidence="8" id="KW-0443">Lipid metabolism</keyword>
<accession>A0A4R5VXB4</accession>
<evidence type="ECO:0000256" key="10">
    <source>
        <dbReference type="ARBA" id="ARBA00023209"/>
    </source>
</evidence>
<evidence type="ECO:0000256" key="4">
    <source>
        <dbReference type="ARBA" id="ARBA00022679"/>
    </source>
</evidence>
<evidence type="ECO:0000256" key="6">
    <source>
        <dbReference type="ARBA" id="ARBA00022737"/>
    </source>
</evidence>
<evidence type="ECO:0000256" key="8">
    <source>
        <dbReference type="ARBA" id="ARBA00023098"/>
    </source>
</evidence>
<keyword evidence="10" id="KW-0594">Phospholipid biosynthesis</keyword>
<protein>
    <recommendedName>
        <fullName evidence="12">Cardiolipin synthase</fullName>
        <ecNumber evidence="12">2.7.8.-</ecNumber>
    </recommendedName>
</protein>
<dbReference type="Pfam" id="PF13396">
    <property type="entry name" value="PLDc_N"/>
    <property type="match status" value="1"/>
</dbReference>
<dbReference type="CDD" id="cd09110">
    <property type="entry name" value="PLDc_CLS_1"/>
    <property type="match status" value="1"/>
</dbReference>
<dbReference type="PANTHER" id="PTHR21248:SF20">
    <property type="entry name" value="CARDIOLIPIN SYNTHASE YWIE-RELATED"/>
    <property type="match status" value="1"/>
</dbReference>
<dbReference type="GO" id="GO:0005886">
    <property type="term" value="C:plasma membrane"/>
    <property type="evidence" value="ECO:0007669"/>
    <property type="project" value="UniProtKB-SubCell"/>
</dbReference>
<gene>
    <name evidence="15" type="primary">cls</name>
    <name evidence="15" type="ORF">E2K98_03870</name>
</gene>
<dbReference type="EMBL" id="SMYO01000002">
    <property type="protein sequence ID" value="TDK64014.1"/>
    <property type="molecule type" value="Genomic_DNA"/>
</dbReference>
<keyword evidence="9 13" id="KW-0472">Membrane</keyword>
<keyword evidence="4" id="KW-0808">Transferase</keyword>
<dbReference type="FunFam" id="3.30.870.10:FF:000014">
    <property type="entry name" value="Cardiolipin synthase"/>
    <property type="match status" value="1"/>
</dbReference>
<evidence type="ECO:0000256" key="5">
    <source>
        <dbReference type="ARBA" id="ARBA00022692"/>
    </source>
</evidence>
<dbReference type="SUPFAM" id="SSF56024">
    <property type="entry name" value="Phospholipase D/nuclease"/>
    <property type="match status" value="2"/>
</dbReference>
<feature type="domain" description="PLD phosphodiesterase" evidence="14">
    <location>
        <begin position="237"/>
        <end position="264"/>
    </location>
</feature>
<keyword evidence="3" id="KW-0444">Lipid biosynthesis</keyword>